<evidence type="ECO:0000259" key="1">
    <source>
        <dbReference type="PROSITE" id="PS50994"/>
    </source>
</evidence>
<dbReference type="GO" id="GO:0003676">
    <property type="term" value="F:nucleic acid binding"/>
    <property type="evidence" value="ECO:0007669"/>
    <property type="project" value="InterPro"/>
</dbReference>
<reference evidence="2" key="1">
    <citation type="submission" date="2007-07" db="EMBL/GenBank/DDBJ databases">
        <title>PCAP assembly of the Caenorhabditis remanei genome.</title>
        <authorList>
            <consortium name="The Caenorhabditis remanei Sequencing Consortium"/>
            <person name="Wilson R.K."/>
        </authorList>
    </citation>
    <scope>NUCLEOTIDE SEQUENCE [LARGE SCALE GENOMIC DNA]</scope>
    <source>
        <strain evidence="2">PB4641</strain>
    </source>
</reference>
<proteinExistence type="predicted"/>
<dbReference type="STRING" id="31234.E3LDA0"/>
<dbReference type="InterPro" id="IPR012337">
    <property type="entry name" value="RNaseH-like_sf"/>
</dbReference>
<dbReference type="PANTHER" id="PTHR47331">
    <property type="entry name" value="PHD-TYPE DOMAIN-CONTAINING PROTEIN"/>
    <property type="match status" value="1"/>
</dbReference>
<dbReference type="SUPFAM" id="SSF53098">
    <property type="entry name" value="Ribonuclease H-like"/>
    <property type="match status" value="1"/>
</dbReference>
<dbReference type="GO" id="GO:0015074">
    <property type="term" value="P:DNA integration"/>
    <property type="evidence" value="ECO:0007669"/>
    <property type="project" value="InterPro"/>
</dbReference>
<dbReference type="InterPro" id="IPR001584">
    <property type="entry name" value="Integrase_cat-core"/>
</dbReference>
<evidence type="ECO:0000313" key="2">
    <source>
        <dbReference type="EMBL" id="EFO82453.1"/>
    </source>
</evidence>
<dbReference type="EMBL" id="DS268407">
    <property type="protein sequence ID" value="EFO82453.1"/>
    <property type="molecule type" value="Genomic_DNA"/>
</dbReference>
<feature type="domain" description="Integrase catalytic" evidence="1">
    <location>
        <begin position="101"/>
        <end position="290"/>
    </location>
</feature>
<organism evidence="3">
    <name type="scientific">Caenorhabditis remanei</name>
    <name type="common">Caenorhabditis vulgaris</name>
    <dbReference type="NCBI Taxonomy" id="31234"/>
    <lineage>
        <taxon>Eukaryota</taxon>
        <taxon>Metazoa</taxon>
        <taxon>Ecdysozoa</taxon>
        <taxon>Nematoda</taxon>
        <taxon>Chromadorea</taxon>
        <taxon>Rhabditida</taxon>
        <taxon>Rhabditina</taxon>
        <taxon>Rhabditomorpha</taxon>
        <taxon>Rhabditoidea</taxon>
        <taxon>Rhabditidae</taxon>
        <taxon>Peloderinae</taxon>
        <taxon>Caenorhabditis</taxon>
    </lineage>
</organism>
<protein>
    <recommendedName>
        <fullName evidence="1">Integrase catalytic domain-containing protein</fullName>
    </recommendedName>
</protein>
<gene>
    <name evidence="2" type="ORF">CRE_00127</name>
</gene>
<dbReference type="eggNOG" id="KOG0017">
    <property type="taxonomic scope" value="Eukaryota"/>
</dbReference>
<dbReference type="PROSITE" id="PS50994">
    <property type="entry name" value="INTEGRASE"/>
    <property type="match status" value="1"/>
</dbReference>
<dbReference type="InParanoid" id="E3LDA0"/>
<name>E3LDA0_CAERE</name>
<accession>E3LDA0</accession>
<dbReference type="HOGENOM" id="CLU_506463_0_0_1"/>
<sequence>MLSIRRSILQMLSLGNTWWCMKTITKFEAIEIQKASEPILIHTRHPLAKLIGRETHEMNGHMPEIYTASAVKTRECVECQKVNNFPFAYPYTKKLPRCRTTPSKPFAKVGLDYLGPIVYIKDDNRTTGKAYILVYTCLTTRGFVLSVVPDGTSQRYTLTLKTIFHEVGVPKTIFSDNASTFKLSGSMINRDIKEATYSHSLVEFLASEIIDFKFISPLTPWRGGIHEKVVKLVKNQLTKKCGTRTYDYFSLQYIVSNAQSMVNNRPLIPHSRSPKDTIALRPIDFIAPGVMLEIPTGAENATAPPQSTEATVRAHLNKMEQAVDRLWEIWSTGYLLHLRENVHKQKRSSLLRPAVGQVVIIVTKLIKRHKWPLGLIVHVEKSKRDEQIRSAIVKCRGKLYSRAVCQLIPLELNPLNRPNIVAENDAGSAQHDSPHELPGPAVLKNPGMRYAPELFPSRDWPNIAETENPIQNEDLNNSNLTIPLNLNTDQLENFENLDDTDFESNQSRLVDGGIYTALRWSFRLTPLIQILRSCRRAA</sequence>
<dbReference type="InterPro" id="IPR036397">
    <property type="entry name" value="RNaseH_sf"/>
</dbReference>
<dbReference type="Gene3D" id="3.30.420.10">
    <property type="entry name" value="Ribonuclease H-like superfamily/Ribonuclease H"/>
    <property type="match status" value="1"/>
</dbReference>
<dbReference type="InterPro" id="IPR040676">
    <property type="entry name" value="DUF5641"/>
</dbReference>
<dbReference type="Proteomes" id="UP000008281">
    <property type="component" value="Unassembled WGS sequence"/>
</dbReference>
<evidence type="ECO:0000313" key="3">
    <source>
        <dbReference type="Proteomes" id="UP000008281"/>
    </source>
</evidence>
<dbReference type="AlphaFoldDB" id="E3LDA0"/>
<dbReference type="Pfam" id="PF18701">
    <property type="entry name" value="DUF5641"/>
    <property type="match status" value="1"/>
</dbReference>
<keyword evidence="3" id="KW-1185">Reference proteome</keyword>
<dbReference type="OrthoDB" id="5868911at2759"/>